<evidence type="ECO:0000256" key="1">
    <source>
        <dbReference type="SAM" id="MobiDB-lite"/>
    </source>
</evidence>
<proteinExistence type="predicted"/>
<name>A0ABP1G9I5_9CHLO</name>
<feature type="transmembrane region" description="Helical" evidence="2">
    <location>
        <begin position="43"/>
        <end position="65"/>
    </location>
</feature>
<protein>
    <submittedName>
        <fullName evidence="3">G11031 protein</fullName>
    </submittedName>
</protein>
<dbReference type="InterPro" id="IPR018687">
    <property type="entry name" value="DUF2177_membr"/>
</dbReference>
<dbReference type="Pfam" id="PF09945">
    <property type="entry name" value="DUF2177"/>
    <property type="match status" value="1"/>
</dbReference>
<dbReference type="EMBL" id="CAXHTA020000017">
    <property type="protein sequence ID" value="CAL5227980.1"/>
    <property type="molecule type" value="Genomic_DNA"/>
</dbReference>
<evidence type="ECO:0000256" key="2">
    <source>
        <dbReference type="SAM" id="Phobius"/>
    </source>
</evidence>
<evidence type="ECO:0000313" key="4">
    <source>
        <dbReference type="Proteomes" id="UP001497392"/>
    </source>
</evidence>
<organism evidence="3 4">
    <name type="scientific">Coccomyxa viridis</name>
    <dbReference type="NCBI Taxonomy" id="1274662"/>
    <lineage>
        <taxon>Eukaryota</taxon>
        <taxon>Viridiplantae</taxon>
        <taxon>Chlorophyta</taxon>
        <taxon>core chlorophytes</taxon>
        <taxon>Trebouxiophyceae</taxon>
        <taxon>Trebouxiophyceae incertae sedis</taxon>
        <taxon>Coccomyxaceae</taxon>
        <taxon>Coccomyxa</taxon>
    </lineage>
</organism>
<feature type="transmembrane region" description="Helical" evidence="2">
    <location>
        <begin position="139"/>
        <end position="159"/>
    </location>
</feature>
<feature type="region of interest" description="Disordered" evidence="1">
    <location>
        <begin position="1"/>
        <end position="29"/>
    </location>
</feature>
<dbReference type="Proteomes" id="UP001497392">
    <property type="component" value="Unassembled WGS sequence"/>
</dbReference>
<keyword evidence="2" id="KW-1133">Transmembrane helix</keyword>
<keyword evidence="2" id="KW-0812">Transmembrane</keyword>
<gene>
    <name evidence="3" type="primary">g11031</name>
    <name evidence="3" type="ORF">VP750_LOCUS9886</name>
</gene>
<comment type="caution">
    <text evidence="3">The sequence shown here is derived from an EMBL/GenBank/DDBJ whole genome shotgun (WGS) entry which is preliminary data.</text>
</comment>
<feature type="transmembrane region" description="Helical" evidence="2">
    <location>
        <begin position="85"/>
        <end position="109"/>
    </location>
</feature>
<feature type="transmembrane region" description="Helical" evidence="2">
    <location>
        <begin position="116"/>
        <end position="133"/>
    </location>
</feature>
<keyword evidence="2" id="KW-0472">Membrane</keyword>
<reference evidence="3 4" key="1">
    <citation type="submission" date="2024-06" db="EMBL/GenBank/DDBJ databases">
        <authorList>
            <person name="Kraege A."/>
            <person name="Thomma B."/>
        </authorList>
    </citation>
    <scope>NUCLEOTIDE SEQUENCE [LARGE SCALE GENOMIC DNA]</scope>
</reference>
<sequence length="167" mass="18501">MSSRERLETDEAMESGGGLASLGRHSDAGTRKDPAWKHALRSFILYVASLLCLLVLDAIWMKGIAPALGVDYFAVVKTVQGTDVAWRPIGLIAYLIMGWAATFLAYNWADSARIGLAIYGVFDFTSTFMYHGWTIKVAILDTIWGTLLYAITGLVLQLLRPKLQTWL</sequence>
<accession>A0ABP1G9I5</accession>
<evidence type="ECO:0000313" key="3">
    <source>
        <dbReference type="EMBL" id="CAL5227980.1"/>
    </source>
</evidence>
<keyword evidence="4" id="KW-1185">Reference proteome</keyword>